<dbReference type="AlphaFoldDB" id="A0A0G3BCM4"/>
<sequence>MALSLDGRTLGHVTVDERKRTFFLGTSRSTTATEASCSGRDWRRRLYLAAVKCLTDCLCEMAQTRALEEIAARSDERLKSALRELFAQSAVRLQRGEFDDLVQQIQSRAGPENIDVLQIRQLLITAGAQRWVASA</sequence>
<dbReference type="KEGG" id="pbh:AAW51_0381"/>
<keyword evidence="2" id="KW-1185">Reference proteome</keyword>
<name>A0A0G3BCM4_9BURK</name>
<reference evidence="1 2" key="1">
    <citation type="submission" date="2015-05" db="EMBL/GenBank/DDBJ databases">
        <authorList>
            <person name="Tang B."/>
            <person name="Yu Y."/>
        </authorList>
    </citation>
    <scope>NUCLEOTIDE SEQUENCE [LARGE SCALE GENOMIC DNA]</scope>
    <source>
        <strain evidence="1 2">DSM 7029</strain>
    </source>
</reference>
<accession>A0A0G3BCM4</accession>
<protein>
    <submittedName>
        <fullName evidence="1">Uncharacterized protein</fullName>
    </submittedName>
</protein>
<proteinExistence type="predicted"/>
<dbReference type="EMBL" id="CP011371">
    <property type="protein sequence ID" value="AKJ27072.1"/>
    <property type="molecule type" value="Genomic_DNA"/>
</dbReference>
<dbReference type="Proteomes" id="UP000035352">
    <property type="component" value="Chromosome"/>
</dbReference>
<gene>
    <name evidence="1" type="ORF">AAW51_0381</name>
</gene>
<organism evidence="1 2">
    <name type="scientific">Caldimonas brevitalea</name>
    <dbReference type="NCBI Taxonomy" id="413882"/>
    <lineage>
        <taxon>Bacteria</taxon>
        <taxon>Pseudomonadati</taxon>
        <taxon>Pseudomonadota</taxon>
        <taxon>Betaproteobacteria</taxon>
        <taxon>Burkholderiales</taxon>
        <taxon>Sphaerotilaceae</taxon>
        <taxon>Caldimonas</taxon>
    </lineage>
</organism>
<dbReference type="RefSeq" id="WP_047193267.1">
    <property type="nucleotide sequence ID" value="NZ_CP011371.1"/>
</dbReference>
<evidence type="ECO:0000313" key="1">
    <source>
        <dbReference type="EMBL" id="AKJ27072.1"/>
    </source>
</evidence>
<evidence type="ECO:0000313" key="2">
    <source>
        <dbReference type="Proteomes" id="UP000035352"/>
    </source>
</evidence>